<feature type="compositionally biased region" description="Gly residues" evidence="1">
    <location>
        <begin position="538"/>
        <end position="552"/>
    </location>
</feature>
<dbReference type="PANTHER" id="PTHR22753:SF14">
    <property type="entry name" value="MONOACYLGLYCEROL_DIACYLGLYCEROL O-ACYLTRANSFERASE"/>
    <property type="match status" value="1"/>
</dbReference>
<dbReference type="PROSITE" id="PS50106">
    <property type="entry name" value="PDZ"/>
    <property type="match status" value="1"/>
</dbReference>
<dbReference type="GO" id="GO:0016746">
    <property type="term" value="F:acyltransferase activity"/>
    <property type="evidence" value="ECO:0007669"/>
    <property type="project" value="UniProtKB-KW"/>
</dbReference>
<keyword evidence="3" id="KW-0808">Transferase</keyword>
<dbReference type="SMART" id="SM00228">
    <property type="entry name" value="PDZ"/>
    <property type="match status" value="1"/>
</dbReference>
<feature type="compositionally biased region" description="Gly residues" evidence="1">
    <location>
        <begin position="573"/>
        <end position="582"/>
    </location>
</feature>
<dbReference type="InterPro" id="IPR036034">
    <property type="entry name" value="PDZ_sf"/>
</dbReference>
<dbReference type="SUPFAM" id="SSF52833">
    <property type="entry name" value="Thioredoxin-like"/>
    <property type="match status" value="1"/>
</dbReference>
<dbReference type="OrthoDB" id="6278596at2759"/>
<evidence type="ECO:0000313" key="3">
    <source>
        <dbReference type="EMBL" id="OLQ07532.1"/>
    </source>
</evidence>
<feature type="compositionally biased region" description="Low complexity" evidence="1">
    <location>
        <begin position="557"/>
        <end position="569"/>
    </location>
</feature>
<dbReference type="Proteomes" id="UP000186817">
    <property type="component" value="Unassembled WGS sequence"/>
</dbReference>
<dbReference type="EMBL" id="LSRX01000136">
    <property type="protein sequence ID" value="OLQ07532.1"/>
    <property type="molecule type" value="Genomic_DNA"/>
</dbReference>
<dbReference type="Gene3D" id="3.40.50.1820">
    <property type="entry name" value="alpha/beta hydrolase"/>
    <property type="match status" value="1"/>
</dbReference>
<name>A0A1Q9EJC3_SYMMI</name>
<feature type="compositionally biased region" description="Gly residues" evidence="1">
    <location>
        <begin position="589"/>
        <end position="607"/>
    </location>
</feature>
<evidence type="ECO:0000259" key="2">
    <source>
        <dbReference type="PROSITE" id="PS50106"/>
    </source>
</evidence>
<evidence type="ECO:0000256" key="1">
    <source>
        <dbReference type="SAM" id="MobiDB-lite"/>
    </source>
</evidence>
<feature type="compositionally biased region" description="Low complexity" evidence="1">
    <location>
        <begin position="608"/>
        <end position="620"/>
    </location>
</feature>
<keyword evidence="4" id="KW-1185">Reference proteome</keyword>
<comment type="caution">
    <text evidence="3">The sequence shown here is derived from an EMBL/GenBank/DDBJ whole genome shotgun (WGS) entry which is preliminary data.</text>
</comment>
<keyword evidence="3" id="KW-0012">Acyltransferase</keyword>
<gene>
    <name evidence="3" type="ORF">AK812_SmicGene9027</name>
</gene>
<reference evidence="3 4" key="1">
    <citation type="submission" date="2016-02" db="EMBL/GenBank/DDBJ databases">
        <title>Genome analysis of coral dinoflagellate symbionts highlights evolutionary adaptations to a symbiotic lifestyle.</title>
        <authorList>
            <person name="Aranda M."/>
            <person name="Li Y."/>
            <person name="Liew Y.J."/>
            <person name="Baumgarten S."/>
            <person name="Simakov O."/>
            <person name="Wilson M."/>
            <person name="Piel J."/>
            <person name="Ashoor H."/>
            <person name="Bougouffa S."/>
            <person name="Bajic V.B."/>
            <person name="Ryu T."/>
            <person name="Ravasi T."/>
            <person name="Bayer T."/>
            <person name="Micklem G."/>
            <person name="Kim H."/>
            <person name="Bhak J."/>
            <person name="Lajeunesse T.C."/>
            <person name="Voolstra C.R."/>
        </authorList>
    </citation>
    <scope>NUCLEOTIDE SEQUENCE [LARGE SCALE GENOMIC DNA]</scope>
    <source>
        <strain evidence="3 4">CCMP2467</strain>
    </source>
</reference>
<dbReference type="PANTHER" id="PTHR22753">
    <property type="entry name" value="TRANSMEMBRANE PROTEIN 68"/>
    <property type="match status" value="1"/>
</dbReference>
<organism evidence="3 4">
    <name type="scientific">Symbiodinium microadriaticum</name>
    <name type="common">Dinoflagellate</name>
    <name type="synonym">Zooxanthella microadriatica</name>
    <dbReference type="NCBI Taxonomy" id="2951"/>
    <lineage>
        <taxon>Eukaryota</taxon>
        <taxon>Sar</taxon>
        <taxon>Alveolata</taxon>
        <taxon>Dinophyceae</taxon>
        <taxon>Suessiales</taxon>
        <taxon>Symbiodiniaceae</taxon>
        <taxon>Symbiodinium</taxon>
    </lineage>
</organism>
<protein>
    <submittedName>
        <fullName evidence="3">Acyltransferase-like protein, chloroplastic</fullName>
    </submittedName>
</protein>
<dbReference type="InterPro" id="IPR001478">
    <property type="entry name" value="PDZ"/>
</dbReference>
<dbReference type="Gene3D" id="2.30.42.10">
    <property type="match status" value="1"/>
</dbReference>
<dbReference type="Gene3D" id="3.40.30.10">
    <property type="entry name" value="Glutaredoxin"/>
    <property type="match status" value="1"/>
</dbReference>
<dbReference type="SUPFAM" id="SSF53474">
    <property type="entry name" value="alpha/beta-Hydrolases"/>
    <property type="match status" value="1"/>
</dbReference>
<feature type="domain" description="PDZ" evidence="2">
    <location>
        <begin position="62"/>
        <end position="122"/>
    </location>
</feature>
<dbReference type="SUPFAM" id="SSF50156">
    <property type="entry name" value="PDZ domain-like"/>
    <property type="match status" value="1"/>
</dbReference>
<dbReference type="CDD" id="cd02066">
    <property type="entry name" value="GRX_family"/>
    <property type="match status" value="1"/>
</dbReference>
<dbReference type="GO" id="GO:0016020">
    <property type="term" value="C:membrane"/>
    <property type="evidence" value="ECO:0007669"/>
    <property type="project" value="TreeGrafter"/>
</dbReference>
<sequence length="2429" mass="264391">MALLGVTLCAFLGLSGFMFILERLLPHSGPTRLRVSRVDEQTGLTWTTGLGLGESPAYKTVTIVMETLPKGRLGVNLVHGQQKVSRVVMKEAFNAGWRVGDEVLSVNGQKVHSNTATQRAVRHAVKRQFQHGGRVEFEVRRWGVPDGGRGMLQFTTNGRRDHLVPMLDIAKGILQEFHVVLFMEGTLAKPKTRLGRQVIKELDGRDMAFKAVDCSDEKANPGIRNVTAQLTGEEVLPQLFIDGVHVAGGRAILQALQHVSTTATPDLVQASIPFRCLSTSTAAATVAATVAFARQQRGLHASTRRRPVCLRASETLAETEVQDKLLSDAWEHALLNREGSVFTEPELFAEILGSLNEPGEKQGPVYFERVTRASSQSQDIVLYVPGIDFSGGFAAPQFRPLAEAGHELWRCWVAADNRTPFVEMVDRLEAWVRSQKESGRQVVLFGESFGGLLSLAVALRMGGEALKGILQQESSSDFMFVFHVLLLIPTHIFALHEETGHSAKSHTALLRSEPAAGASDEMTMSQPWGGHPGDPFGSLGGGFGAPGLGPLGQMGSPGQMGMAPGFGQPPMGPGGFPGMGPGMGPPLGPGMGPGMHPGTGPGMGPSIGPGMHPAMQPAMGPGMGPVPGMPVAVGSSAGGAGDMAPANPSDPRAGSECVVPMWNSKEFLCEEHADLKDEATYEDAKGIRRKRMHDGADCTCQCPEARWWQVPSQETLVCKDGRWRDDTGHPAKDLVCDTSNRFYFSSLGVGILAAFLATPGGRKSFRQAAARPLAAAGFTGKDSKEGAAAAKDPKEGEAEASKAPDDKGLVLVNPATSFDRTIWPLLGRALTALPNAPDDLPAWSPHQDIQDLFQDLQSRATLSPYPYVAGSALTGTVADSTQLGRLFSKIALNLLSPKKAQDGPNLDPEVENFLLYPENLAQLLPPETVRFRLRHWLRDGCEIVNSELRRRRGSSFGGAKLPCAEPKAQFQAGLKDNGAECRARSSRQWHETAVNMEEYVREVRTHPLLLASLLGATALQPKLIEALHDAAIAACGVKRTKYLSSTYDMRILPAKRGGRDSPGYRVEGILKRRWLEKLCNGIPAVLVLCIDWSADLRQPEQEESQVLHYLQHARRQAKERDLRLLIFIVLHENTADPEAACAFLRNQPEFAGLVVAVGTIDLPMKAPKLERLIYQSAMSFYADEEKRLRKPWAPKVPVSTSAHTAMQVRMHFKVAFLNEFRKDVRAALTFYIKAYELLLNESDIADAVERMDLCNHITVRMYERYFASHDVGAAVHHCRVHTSSLRRCCADSDELIWRKFRWLSLNHVIFGDFLDTMSQKAPMLIDQNDLWQFPGYHYQVAASYARRLREWALRCLEPGHLPASTGQGGELRPSPFLGQAGVLERPSEVEAPAREVTLRLAHAEAKLCTEHADRSLKLLIRAQAAAKERGYSAWITASQARVAEAYLCEPGSGHQEAARNLFERLRQMPAPSWPSLRRFSLERSLLCCLTALGLPVPALCSSIRATPASSSVHSSAEPSPTQDHGMLRRSLVQDAFEYMQLPESAVSADLSQAEELAALVVRAAQEEADSIEVQLSQCQVSWSKAAEDPDVFHVLFDKLELPISLELASSSASTTTGSVPLTIELGEGQTWEAGCPLRLRGSLPGAGAAVTTVRLVWARSTSVVFLGTCGQPCDSCDLISDAGRHSGFPAFNLADGTSSAQESKEGARKPSDLRLKLEAETVLPVEPVAGLVSECFIFYVVIYAWPERPSTESCQIGLACHARFSEDLDDSTPAHLAEKPTGLRVELLKSSGADKPFDLEPLALGTSRVVAGFSASEFKASENLLGLLPADLEGAPLRLHHKGSSQGAAYFALPLAVRCEHACGVSLGLEVQQIGGDAAAQCWTPQIKFKHAVKLHTAEERLSAAMLAQKPVSFSLRCHLATAVETVKAEIFYTPEGSDTERTVACLGKMGQMQPGSSYAFLWPVEPGLVLKSRPRLRVCFQRYQAAQAFFPWKDIKSTWPPNPMPAAVVEWLLPVPTAAAVSSQSLQVELQASSTGTVGTPLAVQVRLRYARSVDHDEIKIRVLQGEGEVPDRYLLSGPTCYQAACLPATDPNDVIPGFALIPLKPTLLLASDNDRLLISDKEAERLRGVLRARCGDKRLQVVELKDSGHAPLDGRVNIAELLKDSPIYKKPPSRNYVDDFEFPTLEKLEQGSRNIEPIAALVSPVFCSWDEEMGKRRFGLEGVPDPKALGRPVLLVGNHQLFALDLGPLVREFLIEKGYAARGLAHPINFPEVFSSLVSTTVTTDDPGFLDSTGLPFELRAAAKAGQKAVEELTGQGKKNQPMGPFGMGAGEHADMESDGELGVGENFGVGGAFAKWGAVPVTPRNFVRLLQRNEAMRIQTCHVMCMALRRYGLWLWLEGPSAAVPSSFTEVRDVQNMARVVNRKSR</sequence>
<dbReference type="InterPro" id="IPR036249">
    <property type="entry name" value="Thioredoxin-like_sf"/>
</dbReference>
<evidence type="ECO:0000313" key="4">
    <source>
        <dbReference type="Proteomes" id="UP000186817"/>
    </source>
</evidence>
<dbReference type="InterPro" id="IPR029058">
    <property type="entry name" value="AB_hydrolase_fold"/>
</dbReference>
<proteinExistence type="predicted"/>
<feature type="region of interest" description="Disordered" evidence="1">
    <location>
        <begin position="781"/>
        <end position="805"/>
    </location>
</feature>
<dbReference type="PROSITE" id="PS51354">
    <property type="entry name" value="GLUTAREDOXIN_2"/>
    <property type="match status" value="1"/>
</dbReference>
<feature type="region of interest" description="Disordered" evidence="1">
    <location>
        <begin position="515"/>
        <end position="655"/>
    </location>
</feature>
<accession>A0A1Q9EJC3</accession>